<gene>
    <name evidence="2" type="primary">CSON012590</name>
</gene>
<proteinExistence type="predicted"/>
<feature type="signal peptide" evidence="1">
    <location>
        <begin position="1"/>
        <end position="18"/>
    </location>
</feature>
<evidence type="ECO:0000313" key="2">
    <source>
        <dbReference type="EMBL" id="SSX25610.1"/>
    </source>
</evidence>
<sequence>MKIFSIPFPLLFISIANGWEQDLFPSAEDCECRSASDCPSNLACIDFDCQDPCEDYVCKMRTICKVFNHRPTCVPTVKRSRNHRLRSPKPGCIQNSDCLDTEICDNGECVDPCPSGCGYDAECTVIDHVTYCACPEGFTGNPYEECCSDDSQCEIQKSCNQGTCQNVCHTNACGTNAICAAQNHRPMCYCPAGHNGNPMVECTRSGCQNDNQCQTDQLCRNNQCTNPCLSPNNICAQQSQDCVTMNHKIQCFKASCSDNNQCQHNQFCFSSNCADVCTFSRCGENTLCTIQRSHQATCICKPETYGNPVHGCFYKNGF</sequence>
<dbReference type="EMBL" id="UFQT01000602">
    <property type="protein sequence ID" value="SSX25610.1"/>
    <property type="molecule type" value="Genomic_DNA"/>
</dbReference>
<dbReference type="PANTHER" id="PTHR22963">
    <property type="entry name" value="ENDOGLIN-RELATED"/>
    <property type="match status" value="1"/>
</dbReference>
<protein>
    <submittedName>
        <fullName evidence="2">CSON012590 protein</fullName>
    </submittedName>
</protein>
<keyword evidence="1" id="KW-0732">Signal</keyword>
<dbReference type="PANTHER" id="PTHR22963:SF39">
    <property type="entry name" value="DUMPY"/>
    <property type="match status" value="1"/>
</dbReference>
<accession>A0A336M6G4</accession>
<dbReference type="AlphaFoldDB" id="A0A336M6G4"/>
<evidence type="ECO:0000256" key="1">
    <source>
        <dbReference type="SAM" id="SignalP"/>
    </source>
</evidence>
<feature type="chain" id="PRO_5016265041" evidence="1">
    <location>
        <begin position="19"/>
        <end position="318"/>
    </location>
</feature>
<name>A0A336M6G4_CULSO</name>
<organism evidence="2">
    <name type="scientific">Culicoides sonorensis</name>
    <name type="common">Biting midge</name>
    <dbReference type="NCBI Taxonomy" id="179676"/>
    <lineage>
        <taxon>Eukaryota</taxon>
        <taxon>Metazoa</taxon>
        <taxon>Ecdysozoa</taxon>
        <taxon>Arthropoda</taxon>
        <taxon>Hexapoda</taxon>
        <taxon>Insecta</taxon>
        <taxon>Pterygota</taxon>
        <taxon>Neoptera</taxon>
        <taxon>Endopterygota</taxon>
        <taxon>Diptera</taxon>
        <taxon>Nematocera</taxon>
        <taxon>Chironomoidea</taxon>
        <taxon>Ceratopogonidae</taxon>
        <taxon>Ceratopogoninae</taxon>
        <taxon>Culicoides</taxon>
        <taxon>Monoculicoides</taxon>
    </lineage>
</organism>
<dbReference type="VEuPathDB" id="VectorBase:CSON012590"/>
<reference evidence="2" key="1">
    <citation type="submission" date="2018-07" db="EMBL/GenBank/DDBJ databases">
        <authorList>
            <person name="Quirk P.G."/>
            <person name="Krulwich T.A."/>
        </authorList>
    </citation>
    <scope>NUCLEOTIDE SEQUENCE</scope>
</reference>
<dbReference type="OMA" id="CGQTPCK"/>